<comment type="caution">
    <text evidence="3">The sequence shown here is derived from an EMBL/GenBank/DDBJ whole genome shotgun (WGS) entry which is preliminary data.</text>
</comment>
<evidence type="ECO:0000259" key="2">
    <source>
        <dbReference type="Pfam" id="PF03184"/>
    </source>
</evidence>
<feature type="transmembrane region" description="Helical" evidence="1">
    <location>
        <begin position="138"/>
        <end position="158"/>
    </location>
</feature>
<evidence type="ECO:0000313" key="4">
    <source>
        <dbReference type="Proteomes" id="UP001159363"/>
    </source>
</evidence>
<dbReference type="Proteomes" id="UP001159363">
    <property type="component" value="Chromosome 9"/>
</dbReference>
<keyword evidence="4" id="KW-1185">Reference proteome</keyword>
<feature type="transmembrane region" description="Helical" evidence="1">
    <location>
        <begin position="104"/>
        <end position="126"/>
    </location>
</feature>
<keyword evidence="1" id="KW-1133">Transmembrane helix</keyword>
<keyword evidence="1" id="KW-0812">Transmembrane</keyword>
<dbReference type="EMBL" id="JARBHB010000010">
    <property type="protein sequence ID" value="KAJ8873396.1"/>
    <property type="molecule type" value="Genomic_DNA"/>
</dbReference>
<feature type="domain" description="DDE-1" evidence="2">
    <location>
        <begin position="10"/>
        <end position="88"/>
    </location>
</feature>
<dbReference type="InterPro" id="IPR004875">
    <property type="entry name" value="DDE_SF_endonuclease_dom"/>
</dbReference>
<proteinExistence type="predicted"/>
<accession>A0ABQ9GMY7</accession>
<evidence type="ECO:0000256" key="1">
    <source>
        <dbReference type="SAM" id="Phobius"/>
    </source>
</evidence>
<organism evidence="3 4">
    <name type="scientific">Dryococelus australis</name>
    <dbReference type="NCBI Taxonomy" id="614101"/>
    <lineage>
        <taxon>Eukaryota</taxon>
        <taxon>Metazoa</taxon>
        <taxon>Ecdysozoa</taxon>
        <taxon>Arthropoda</taxon>
        <taxon>Hexapoda</taxon>
        <taxon>Insecta</taxon>
        <taxon>Pterygota</taxon>
        <taxon>Neoptera</taxon>
        <taxon>Polyneoptera</taxon>
        <taxon>Phasmatodea</taxon>
        <taxon>Verophasmatodea</taxon>
        <taxon>Anareolatae</taxon>
        <taxon>Phasmatidae</taxon>
        <taxon>Eurycanthinae</taxon>
        <taxon>Dryococelus</taxon>
    </lineage>
</organism>
<sequence length="202" mass="23501">MQERLLDGAPPGCRASCTDNGWINGEVFLQSLHLFVEQLHSNPERNVLLILDSNKVHKYIKALDFAKENNVLFLSFAPRTTHQMQPFRYCSLWSFKLVEFGPRILMFSLMLIMLQFLLQIIQVLNMHQIFGMVIQKQLLSLLLCFVTQIVILLLMFAVRELLKSIYTSPHDIRPPPVAYRTQAYKRTCKENANYLKFLLSPL</sequence>
<dbReference type="Pfam" id="PF03184">
    <property type="entry name" value="DDE_1"/>
    <property type="match status" value="1"/>
</dbReference>
<evidence type="ECO:0000313" key="3">
    <source>
        <dbReference type="EMBL" id="KAJ8873396.1"/>
    </source>
</evidence>
<gene>
    <name evidence="3" type="ORF">PR048_024212</name>
</gene>
<protein>
    <recommendedName>
        <fullName evidence="2">DDE-1 domain-containing protein</fullName>
    </recommendedName>
</protein>
<keyword evidence="1" id="KW-0472">Membrane</keyword>
<reference evidence="3 4" key="1">
    <citation type="submission" date="2023-02" db="EMBL/GenBank/DDBJ databases">
        <title>LHISI_Scaffold_Assembly.</title>
        <authorList>
            <person name="Stuart O.P."/>
            <person name="Cleave R."/>
            <person name="Magrath M.J.L."/>
            <person name="Mikheyev A.S."/>
        </authorList>
    </citation>
    <scope>NUCLEOTIDE SEQUENCE [LARGE SCALE GENOMIC DNA]</scope>
    <source>
        <strain evidence="3">Daus_M_001</strain>
        <tissue evidence="3">Leg muscle</tissue>
    </source>
</reference>
<name>A0ABQ9GMY7_9NEOP</name>